<evidence type="ECO:0000259" key="1">
    <source>
        <dbReference type="Pfam" id="PF03364"/>
    </source>
</evidence>
<dbReference type="PANTHER" id="PTHR39683">
    <property type="entry name" value="CONSERVED PROTEIN TB16.3"/>
    <property type="match status" value="1"/>
</dbReference>
<reference evidence="2 3" key="1">
    <citation type="submission" date="2017-10" db="EMBL/GenBank/DDBJ databases">
        <title>The draft genome sequence of Williamsia sp. BULT 1.1 isolated from the semi-arid grassland soils from South Africa.</title>
        <authorList>
            <person name="Kabwe M.H."/>
            <person name="Govender N."/>
            <person name="Mutseka Lunga P."/>
            <person name="Vikram S."/>
            <person name="Makhalanyane T.P."/>
        </authorList>
    </citation>
    <scope>NUCLEOTIDE SEQUENCE [LARGE SCALE GENOMIC DNA]</scope>
    <source>
        <strain evidence="2 3">BULT 1.1</strain>
    </source>
</reference>
<protein>
    <submittedName>
        <fullName evidence="2">Cyclase</fullName>
    </submittedName>
</protein>
<dbReference type="PANTHER" id="PTHR39683:SF4">
    <property type="entry name" value="COENZYME Q-BINDING PROTEIN COQ10 START DOMAIN-CONTAINING PROTEIN"/>
    <property type="match status" value="1"/>
</dbReference>
<feature type="domain" description="Coenzyme Q-binding protein COQ10 START" evidence="1">
    <location>
        <begin position="11"/>
        <end position="134"/>
    </location>
</feature>
<name>A0A2G3PQM9_WILMA</name>
<accession>A0A2G3PQM9</accession>
<sequence length="145" mass="16412">MPVNAKTEFDIDAPPAVVMEILMDVEALPQWSGPHKKVEILEEHEDGAPKKVKLELQAVGLTDHQVLDYSWTENTCTWDLIEADQLSYQHGQYTITPKGDKTHVEFVLDVELKVKLPGLIVKQAQKTALNTAQKGLKEEAKRRQR</sequence>
<proteinExistence type="predicted"/>
<dbReference type="InterPro" id="IPR023393">
    <property type="entry name" value="START-like_dom_sf"/>
</dbReference>
<organism evidence="2 3">
    <name type="scientific">Williamsia marianensis</name>
    <dbReference type="NCBI Taxonomy" id="85044"/>
    <lineage>
        <taxon>Bacteria</taxon>
        <taxon>Bacillati</taxon>
        <taxon>Actinomycetota</taxon>
        <taxon>Actinomycetes</taxon>
        <taxon>Mycobacteriales</taxon>
        <taxon>Nocardiaceae</taxon>
        <taxon>Williamsia</taxon>
    </lineage>
</organism>
<evidence type="ECO:0000313" key="3">
    <source>
        <dbReference type="Proteomes" id="UP000225108"/>
    </source>
</evidence>
<evidence type="ECO:0000313" key="2">
    <source>
        <dbReference type="EMBL" id="PHV68147.1"/>
    </source>
</evidence>
<dbReference type="Gene3D" id="3.30.530.20">
    <property type="match status" value="1"/>
</dbReference>
<dbReference type="RefSeq" id="WP_099381302.1">
    <property type="nucleotide sequence ID" value="NZ_PEBD01000004.1"/>
</dbReference>
<dbReference type="CDD" id="cd07819">
    <property type="entry name" value="SRPBCC_2"/>
    <property type="match status" value="1"/>
</dbReference>
<gene>
    <name evidence="2" type="ORF">CSW57_02485</name>
</gene>
<dbReference type="Proteomes" id="UP000225108">
    <property type="component" value="Unassembled WGS sequence"/>
</dbReference>
<dbReference type="AlphaFoldDB" id="A0A2G3PQM9"/>
<comment type="caution">
    <text evidence="2">The sequence shown here is derived from an EMBL/GenBank/DDBJ whole genome shotgun (WGS) entry which is preliminary data.</text>
</comment>
<dbReference type="EMBL" id="PEBD01000004">
    <property type="protein sequence ID" value="PHV68147.1"/>
    <property type="molecule type" value="Genomic_DNA"/>
</dbReference>
<dbReference type="SUPFAM" id="SSF55961">
    <property type="entry name" value="Bet v1-like"/>
    <property type="match status" value="1"/>
</dbReference>
<dbReference type="Pfam" id="PF03364">
    <property type="entry name" value="Polyketide_cyc"/>
    <property type="match status" value="1"/>
</dbReference>
<dbReference type="InterPro" id="IPR005031">
    <property type="entry name" value="COQ10_START"/>
</dbReference>